<evidence type="ECO:0000256" key="1">
    <source>
        <dbReference type="ARBA" id="ARBA00004651"/>
    </source>
</evidence>
<dbReference type="PANTHER" id="PTHR45826">
    <property type="entry name" value="POLYAMINE TRANSPORTER PUT1"/>
    <property type="match status" value="1"/>
</dbReference>
<feature type="transmembrane region" description="Helical" evidence="12">
    <location>
        <begin position="39"/>
        <end position="59"/>
    </location>
</feature>
<accession>A0AAP0GBF3</accession>
<evidence type="ECO:0000256" key="2">
    <source>
        <dbReference type="ARBA" id="ARBA00022448"/>
    </source>
</evidence>
<feature type="transmembrane region" description="Helical" evidence="12">
    <location>
        <begin position="373"/>
        <end position="391"/>
    </location>
</feature>
<keyword evidence="3" id="KW-1003">Cell membrane</keyword>
<organism evidence="13 14">
    <name type="scientific">Platanthera zijinensis</name>
    <dbReference type="NCBI Taxonomy" id="2320716"/>
    <lineage>
        <taxon>Eukaryota</taxon>
        <taxon>Viridiplantae</taxon>
        <taxon>Streptophyta</taxon>
        <taxon>Embryophyta</taxon>
        <taxon>Tracheophyta</taxon>
        <taxon>Spermatophyta</taxon>
        <taxon>Magnoliopsida</taxon>
        <taxon>Liliopsida</taxon>
        <taxon>Asparagales</taxon>
        <taxon>Orchidaceae</taxon>
        <taxon>Orchidoideae</taxon>
        <taxon>Orchideae</taxon>
        <taxon>Orchidinae</taxon>
        <taxon>Platanthera</taxon>
    </lineage>
</organism>
<comment type="similarity">
    <text evidence="8">Belongs to the amino acid-polyamine-organocation (APC) superfamily. Polyamine:cation symporter (PHS) (TC 2.A.3.12) family.</text>
</comment>
<evidence type="ECO:0000256" key="3">
    <source>
        <dbReference type="ARBA" id="ARBA00022475"/>
    </source>
</evidence>
<evidence type="ECO:0000256" key="9">
    <source>
        <dbReference type="ARBA" id="ARBA00074311"/>
    </source>
</evidence>
<sequence>MALEIQFHASRTAAAMPEPESILPIQSNGEKQEKDKKKLALLPLVFLIYFEVSGGPYGSEQTVQAGGPLLAILGFVIFPFVWSIPEALITAELATALPGNGGFVLWTDRAFGPFPGSLMGSLKFLSGAINAAAYPALCADYMARAIPSISSGAPRAVTVTATTIILSFLNYTGLSVVGYTAMALCAASLSPFFLMAAAGLPKLHPRRWGAVASDRDWRLFFNTLFWNLNFWDNASTLAGEVDRPQRNFPRALLAAGVLTSAAYLVPLLFGTAALDVPYSSWDSGFYADAAGMIAGHWLKYWIEVGAVLSAIGLYEAQLSSAAFQLLGMADLGFLPKLFALRSKWFDTPWVGIVTSSVISLGISFLTLDDIISSANFLYSLGMLLEIASFLWLRRKEPRLKRPFRVPLRMPWLIFMCALPSVFLIYVMTLASWRVLAISGGLTAFGCALYFAMELCKKKGCLMFDTLGEKAAPSNGSHGETTPGGGGGFRLRRQQRGGGFRAIQTDRHLAGLIPAAGCAVVDPDGDNSCRRRRIQEEEDMSISPGDIGGDNSGDSSL</sequence>
<evidence type="ECO:0000256" key="6">
    <source>
        <dbReference type="ARBA" id="ARBA00022989"/>
    </source>
</evidence>
<evidence type="ECO:0000256" key="5">
    <source>
        <dbReference type="ARBA" id="ARBA00022847"/>
    </source>
</evidence>
<protein>
    <recommendedName>
        <fullName evidence="9">Polyamine transporter PUT1</fullName>
    </recommendedName>
    <alternativeName>
        <fullName evidence="10">Polyamine uptake transporter 1</fullName>
    </alternativeName>
</protein>
<feature type="transmembrane region" description="Helical" evidence="12">
    <location>
        <begin position="434"/>
        <end position="452"/>
    </location>
</feature>
<dbReference type="GO" id="GO:0015203">
    <property type="term" value="F:polyamine transmembrane transporter activity"/>
    <property type="evidence" value="ECO:0007669"/>
    <property type="project" value="UniProtKB-ARBA"/>
</dbReference>
<evidence type="ECO:0000256" key="4">
    <source>
        <dbReference type="ARBA" id="ARBA00022692"/>
    </source>
</evidence>
<reference evidence="13 14" key="1">
    <citation type="journal article" date="2022" name="Nat. Plants">
        <title>Genomes of leafy and leafless Platanthera orchids illuminate the evolution of mycoheterotrophy.</title>
        <authorList>
            <person name="Li M.H."/>
            <person name="Liu K.W."/>
            <person name="Li Z."/>
            <person name="Lu H.C."/>
            <person name="Ye Q.L."/>
            <person name="Zhang D."/>
            <person name="Wang J.Y."/>
            <person name="Li Y.F."/>
            <person name="Zhong Z.M."/>
            <person name="Liu X."/>
            <person name="Yu X."/>
            <person name="Liu D.K."/>
            <person name="Tu X.D."/>
            <person name="Liu B."/>
            <person name="Hao Y."/>
            <person name="Liao X.Y."/>
            <person name="Jiang Y.T."/>
            <person name="Sun W.H."/>
            <person name="Chen J."/>
            <person name="Chen Y.Q."/>
            <person name="Ai Y."/>
            <person name="Zhai J.W."/>
            <person name="Wu S.S."/>
            <person name="Zhou Z."/>
            <person name="Hsiao Y.Y."/>
            <person name="Wu W.L."/>
            <person name="Chen Y.Y."/>
            <person name="Lin Y.F."/>
            <person name="Hsu J.L."/>
            <person name="Li C.Y."/>
            <person name="Wang Z.W."/>
            <person name="Zhao X."/>
            <person name="Zhong W.Y."/>
            <person name="Ma X.K."/>
            <person name="Ma L."/>
            <person name="Huang J."/>
            <person name="Chen G.Z."/>
            <person name="Huang M.Z."/>
            <person name="Huang L."/>
            <person name="Peng D.H."/>
            <person name="Luo Y.B."/>
            <person name="Zou S.Q."/>
            <person name="Chen S.P."/>
            <person name="Lan S."/>
            <person name="Tsai W.C."/>
            <person name="Van de Peer Y."/>
            <person name="Liu Z.J."/>
        </authorList>
    </citation>
    <scope>NUCLEOTIDE SEQUENCE [LARGE SCALE GENOMIC DNA]</scope>
    <source>
        <strain evidence="13">Lor287</strain>
    </source>
</reference>
<dbReference type="Pfam" id="PF13520">
    <property type="entry name" value="AA_permease_2"/>
    <property type="match status" value="1"/>
</dbReference>
<feature type="transmembrane region" description="Helical" evidence="12">
    <location>
        <begin position="251"/>
        <end position="274"/>
    </location>
</feature>
<keyword evidence="6 12" id="KW-1133">Transmembrane helix</keyword>
<keyword evidence="7 12" id="KW-0472">Membrane</keyword>
<dbReference type="FunFam" id="1.20.1740.10:FF:000041">
    <property type="entry name" value="Amino acid permease, putative"/>
    <property type="match status" value="1"/>
</dbReference>
<dbReference type="GO" id="GO:0005886">
    <property type="term" value="C:plasma membrane"/>
    <property type="evidence" value="ECO:0007669"/>
    <property type="project" value="UniProtKB-SubCell"/>
</dbReference>
<evidence type="ECO:0000256" key="12">
    <source>
        <dbReference type="SAM" id="Phobius"/>
    </source>
</evidence>
<dbReference type="EMBL" id="JBBWWQ010000004">
    <property type="protein sequence ID" value="KAK8949278.1"/>
    <property type="molecule type" value="Genomic_DNA"/>
</dbReference>
<feature type="transmembrane region" description="Helical" evidence="12">
    <location>
        <begin position="300"/>
        <end position="326"/>
    </location>
</feature>
<dbReference type="PANTHER" id="PTHR45826:SF8">
    <property type="entry name" value="CATIONIC AMINO ACID TRANSPORTER"/>
    <property type="match status" value="1"/>
</dbReference>
<evidence type="ECO:0000256" key="11">
    <source>
        <dbReference type="SAM" id="MobiDB-lite"/>
    </source>
</evidence>
<feature type="transmembrane region" description="Helical" evidence="12">
    <location>
        <begin position="65"/>
        <end position="84"/>
    </location>
</feature>
<evidence type="ECO:0000313" key="14">
    <source>
        <dbReference type="Proteomes" id="UP001418222"/>
    </source>
</evidence>
<dbReference type="AlphaFoldDB" id="A0AAP0GBF3"/>
<feature type="region of interest" description="Disordered" evidence="11">
    <location>
        <begin position="525"/>
        <end position="556"/>
    </location>
</feature>
<keyword evidence="2" id="KW-0813">Transport</keyword>
<dbReference type="Proteomes" id="UP001418222">
    <property type="component" value="Unassembled WGS sequence"/>
</dbReference>
<feature type="transmembrane region" description="Helical" evidence="12">
    <location>
        <begin position="411"/>
        <end position="428"/>
    </location>
</feature>
<feature type="region of interest" description="Disordered" evidence="11">
    <location>
        <begin position="471"/>
        <end position="490"/>
    </location>
</feature>
<evidence type="ECO:0000256" key="10">
    <source>
        <dbReference type="ARBA" id="ARBA00080801"/>
    </source>
</evidence>
<dbReference type="InterPro" id="IPR002293">
    <property type="entry name" value="AA/rel_permease1"/>
</dbReference>
<comment type="caution">
    <text evidence="13">The sequence shown here is derived from an EMBL/GenBank/DDBJ whole genome shotgun (WGS) entry which is preliminary data.</text>
</comment>
<keyword evidence="14" id="KW-1185">Reference proteome</keyword>
<proteinExistence type="inferred from homology"/>
<evidence type="ECO:0000256" key="8">
    <source>
        <dbReference type="ARBA" id="ARBA00024041"/>
    </source>
</evidence>
<dbReference type="GO" id="GO:0015293">
    <property type="term" value="F:symporter activity"/>
    <property type="evidence" value="ECO:0007669"/>
    <property type="project" value="UniProtKB-KW"/>
</dbReference>
<evidence type="ECO:0000313" key="13">
    <source>
        <dbReference type="EMBL" id="KAK8949278.1"/>
    </source>
</evidence>
<feature type="transmembrane region" description="Helical" evidence="12">
    <location>
        <begin position="177"/>
        <end position="200"/>
    </location>
</feature>
<gene>
    <name evidence="13" type="ORF">KSP39_PZI005138</name>
</gene>
<dbReference type="InterPro" id="IPR044566">
    <property type="entry name" value="RMV1-like"/>
</dbReference>
<keyword evidence="4 12" id="KW-0812">Transmembrane</keyword>
<keyword evidence="5" id="KW-0769">Symport</keyword>
<name>A0AAP0GBF3_9ASPA</name>
<comment type="subcellular location">
    <subcellularLocation>
        <location evidence="1">Cell membrane</location>
        <topology evidence="1">Multi-pass membrane protein</topology>
    </subcellularLocation>
</comment>
<evidence type="ECO:0000256" key="7">
    <source>
        <dbReference type="ARBA" id="ARBA00023136"/>
    </source>
</evidence>
<dbReference type="Gene3D" id="1.20.1740.10">
    <property type="entry name" value="Amino acid/polyamine transporter I"/>
    <property type="match status" value="1"/>
</dbReference>
<feature type="transmembrane region" description="Helical" evidence="12">
    <location>
        <begin position="152"/>
        <end position="171"/>
    </location>
</feature>